<name>A0A858R8T1_9PROT</name>
<evidence type="ECO:0000313" key="3">
    <source>
        <dbReference type="Proteomes" id="UP000501891"/>
    </source>
</evidence>
<evidence type="ECO:0000259" key="1">
    <source>
        <dbReference type="Pfam" id="PF11695"/>
    </source>
</evidence>
<dbReference type="InterPro" id="IPR011008">
    <property type="entry name" value="Dimeric_a/b-barrel"/>
</dbReference>
<proteinExistence type="predicted"/>
<gene>
    <name evidence="2" type="ORF">HHL28_12885</name>
</gene>
<organism evidence="2 3">
    <name type="scientific">Aerophototrophica crusticola</name>
    <dbReference type="NCBI Taxonomy" id="1709002"/>
    <lineage>
        <taxon>Bacteria</taxon>
        <taxon>Pseudomonadati</taxon>
        <taxon>Pseudomonadota</taxon>
        <taxon>Alphaproteobacteria</taxon>
        <taxon>Rhodospirillales</taxon>
        <taxon>Rhodospirillaceae</taxon>
        <taxon>Aerophototrophica</taxon>
    </lineage>
</organism>
<dbReference type="KEGG" id="acru:HHL28_12885"/>
<evidence type="ECO:0000313" key="2">
    <source>
        <dbReference type="EMBL" id="QJE73870.1"/>
    </source>
</evidence>
<dbReference type="EMBL" id="CP051775">
    <property type="protein sequence ID" value="QJE73870.1"/>
    <property type="molecule type" value="Genomic_DNA"/>
</dbReference>
<dbReference type="Proteomes" id="UP000501891">
    <property type="component" value="Chromosome"/>
</dbReference>
<sequence length="150" mass="16986">MYHLAQVNIAKLLAPIDSPQLLGFTSRLDMVNAMAESAPGFVWRLKGDGNDATSLRPFPDPEVIVNMSVWESVEALFDFTYRQADHTGVMRGRREWFARHEGAYMALWWVPAGHEPTLAEARERLDHLDRHGPTPVAFTFKERFPAPVPA</sequence>
<feature type="domain" description="DUF3291" evidence="1">
    <location>
        <begin position="4"/>
        <end position="142"/>
    </location>
</feature>
<dbReference type="AlphaFoldDB" id="A0A858R8T1"/>
<reference evidence="2" key="1">
    <citation type="submission" date="2020-04" db="EMBL/GenBank/DDBJ databases">
        <title>A desert anoxygenic phototrophic bacterium fixes CO2 using RubisCO under aerobic conditions.</title>
        <authorList>
            <person name="Tang K."/>
        </authorList>
    </citation>
    <scope>NUCLEOTIDE SEQUENCE [LARGE SCALE GENOMIC DNA]</scope>
    <source>
        <strain evidence="2">MIMtkB3</strain>
    </source>
</reference>
<protein>
    <submittedName>
        <fullName evidence="2">DUF3291 domain-containing protein</fullName>
    </submittedName>
</protein>
<accession>A0A858R8T1</accession>
<keyword evidence="3" id="KW-1185">Reference proteome</keyword>
<dbReference type="SUPFAM" id="SSF54909">
    <property type="entry name" value="Dimeric alpha+beta barrel"/>
    <property type="match status" value="1"/>
</dbReference>
<dbReference type="InterPro" id="IPR021708">
    <property type="entry name" value="DUF3291"/>
</dbReference>
<dbReference type="Pfam" id="PF11695">
    <property type="entry name" value="DUF3291"/>
    <property type="match status" value="1"/>
</dbReference>